<dbReference type="Gene3D" id="3.90.25.10">
    <property type="entry name" value="UDP-galactose 4-epimerase, domain 1"/>
    <property type="match status" value="1"/>
</dbReference>
<name>A0A936TCA0_9ACTN</name>
<dbReference type="EC" id="5.1.3.2" evidence="5"/>
<comment type="cofactor">
    <cofactor evidence="2">
        <name>NAD(+)</name>
        <dbReference type="ChEBI" id="CHEBI:57540"/>
    </cofactor>
</comment>
<proteinExistence type="inferred from homology"/>
<evidence type="ECO:0000256" key="3">
    <source>
        <dbReference type="ARBA" id="ARBA00004947"/>
    </source>
</evidence>
<feature type="domain" description="NAD-dependent epimerase/dehydratase" evidence="12">
    <location>
        <begin position="15"/>
        <end position="250"/>
    </location>
</feature>
<comment type="similarity">
    <text evidence="4">Belongs to the NAD(P)-dependent epimerase/dehydratase family.</text>
</comment>
<reference evidence="13 14" key="1">
    <citation type="submission" date="2020-10" db="EMBL/GenBank/DDBJ databases">
        <title>Connecting structure to function with the recovery of over 1000 high-quality activated sludge metagenome-assembled genomes encoding full-length rRNA genes using long-read sequencing.</title>
        <authorList>
            <person name="Singleton C.M."/>
            <person name="Petriglieri F."/>
            <person name="Kristensen J.M."/>
            <person name="Kirkegaard R.H."/>
            <person name="Michaelsen T.Y."/>
            <person name="Andersen M.H."/>
            <person name="Karst S.M."/>
            <person name="Dueholm M.S."/>
            <person name="Nielsen P.H."/>
            <person name="Albertsen M."/>
        </authorList>
    </citation>
    <scope>NUCLEOTIDE SEQUENCE [LARGE SCALE GENOMIC DNA]</scope>
    <source>
        <strain evidence="13">Lyne_18-Q3-R50-59_MAXAC.006</strain>
    </source>
</reference>
<gene>
    <name evidence="13" type="primary">galE</name>
    <name evidence="13" type="ORF">IPN02_05225</name>
</gene>
<dbReference type="SUPFAM" id="SSF51735">
    <property type="entry name" value="NAD(P)-binding Rossmann-fold domains"/>
    <property type="match status" value="1"/>
</dbReference>
<evidence type="ECO:0000256" key="5">
    <source>
        <dbReference type="ARBA" id="ARBA00013189"/>
    </source>
</evidence>
<dbReference type="InterPro" id="IPR005886">
    <property type="entry name" value="UDP_G4E"/>
</dbReference>
<evidence type="ECO:0000259" key="12">
    <source>
        <dbReference type="Pfam" id="PF01370"/>
    </source>
</evidence>
<evidence type="ECO:0000256" key="9">
    <source>
        <dbReference type="ARBA" id="ARBA00023277"/>
    </source>
</evidence>
<dbReference type="Pfam" id="PF01370">
    <property type="entry name" value="Epimerase"/>
    <property type="match status" value="1"/>
</dbReference>
<dbReference type="NCBIfam" id="TIGR01179">
    <property type="entry name" value="galE"/>
    <property type="match status" value="1"/>
</dbReference>
<evidence type="ECO:0000256" key="11">
    <source>
        <dbReference type="ARBA" id="ARBA00033067"/>
    </source>
</evidence>
<comment type="catalytic activity">
    <reaction evidence="1">
        <text>UDP-alpha-D-glucose = UDP-alpha-D-galactose</text>
        <dbReference type="Rhea" id="RHEA:22168"/>
        <dbReference type="ChEBI" id="CHEBI:58885"/>
        <dbReference type="ChEBI" id="CHEBI:66914"/>
        <dbReference type="EC" id="5.1.3.2"/>
    </reaction>
</comment>
<dbReference type="PANTHER" id="PTHR43725:SF53">
    <property type="entry name" value="UDP-ARABINOSE 4-EPIMERASE 1"/>
    <property type="match status" value="1"/>
</dbReference>
<evidence type="ECO:0000256" key="7">
    <source>
        <dbReference type="ARBA" id="ARBA00023027"/>
    </source>
</evidence>
<dbReference type="EMBL" id="JADJZA010000001">
    <property type="protein sequence ID" value="MBK9296261.1"/>
    <property type="molecule type" value="Genomic_DNA"/>
</dbReference>
<dbReference type="GO" id="GO:0003978">
    <property type="term" value="F:UDP-glucose 4-epimerase activity"/>
    <property type="evidence" value="ECO:0007669"/>
    <property type="project" value="UniProtKB-EC"/>
</dbReference>
<evidence type="ECO:0000256" key="2">
    <source>
        <dbReference type="ARBA" id="ARBA00001911"/>
    </source>
</evidence>
<evidence type="ECO:0000313" key="13">
    <source>
        <dbReference type="EMBL" id="MBK9296261.1"/>
    </source>
</evidence>
<dbReference type="Gene3D" id="3.40.50.720">
    <property type="entry name" value="NAD(P)-binding Rossmann-like Domain"/>
    <property type="match status" value="1"/>
</dbReference>
<dbReference type="GO" id="GO:0033499">
    <property type="term" value="P:galactose catabolic process via UDP-galactose, Leloir pathway"/>
    <property type="evidence" value="ECO:0007669"/>
    <property type="project" value="TreeGrafter"/>
</dbReference>
<comment type="caution">
    <text evidence="13">The sequence shown here is derived from an EMBL/GenBank/DDBJ whole genome shotgun (WGS) entry which is preliminary data.</text>
</comment>
<evidence type="ECO:0000256" key="6">
    <source>
        <dbReference type="ARBA" id="ARBA00018569"/>
    </source>
</evidence>
<comment type="pathway">
    <text evidence="3">Carbohydrate metabolism; galactose metabolism.</text>
</comment>
<dbReference type="PANTHER" id="PTHR43725">
    <property type="entry name" value="UDP-GLUCOSE 4-EPIMERASE"/>
    <property type="match status" value="1"/>
</dbReference>
<sequence>MASSGAQSDPSPETILVTGGAGYIGAHVTAALAASGRSVVVLDDLSTGTADRVPDGVTLIEGDVGDAAVVGAALHDHGVTAVIHIAAKKQVGESVARPLWYYRQNVTAMATLLEGCVDAGVGRFLFSSSAATYGMGSGGVIEEDDPPRPINPYGESKLIGEWLLADVARATGLRYAALRYFNVAGAVSPELGDPGVFNLVPMVFDALTRGERPRIFGADWPTPDGTCVRDYVHVADLADAHIRALDALQATGGEVAPEADAAETVDGLVLNVGTGQGSSVQEVIDAVGRVLGHPVDVEVVERRPGDPAALVASVDRITDVLGWSTSRNLDDMVSSAWEGWLALHPEAASLAE</sequence>
<evidence type="ECO:0000256" key="8">
    <source>
        <dbReference type="ARBA" id="ARBA00023235"/>
    </source>
</evidence>
<dbReference type="Proteomes" id="UP000727993">
    <property type="component" value="Unassembled WGS sequence"/>
</dbReference>
<evidence type="ECO:0000313" key="14">
    <source>
        <dbReference type="Proteomes" id="UP000727993"/>
    </source>
</evidence>
<protein>
    <recommendedName>
        <fullName evidence="6">UDP-glucose 4-epimerase</fullName>
        <ecNumber evidence="5">5.1.3.2</ecNumber>
    </recommendedName>
    <alternativeName>
        <fullName evidence="11">Galactowaldenase</fullName>
    </alternativeName>
    <alternativeName>
        <fullName evidence="10">UDP-galactose 4-epimerase</fullName>
    </alternativeName>
</protein>
<dbReference type="AlphaFoldDB" id="A0A936TCA0"/>
<organism evidence="13 14">
    <name type="scientific">Candidatus Neomicrothrix subdominans</name>
    <dbReference type="NCBI Taxonomy" id="2954438"/>
    <lineage>
        <taxon>Bacteria</taxon>
        <taxon>Bacillati</taxon>
        <taxon>Actinomycetota</taxon>
        <taxon>Acidimicrobiia</taxon>
        <taxon>Acidimicrobiales</taxon>
        <taxon>Microthrixaceae</taxon>
        <taxon>Candidatus Neomicrothrix</taxon>
    </lineage>
</organism>
<evidence type="ECO:0000256" key="4">
    <source>
        <dbReference type="ARBA" id="ARBA00007637"/>
    </source>
</evidence>
<keyword evidence="9" id="KW-0119">Carbohydrate metabolism</keyword>
<evidence type="ECO:0000256" key="10">
    <source>
        <dbReference type="ARBA" id="ARBA00031367"/>
    </source>
</evidence>
<accession>A0A936TCA0</accession>
<keyword evidence="7" id="KW-0520">NAD</keyword>
<keyword evidence="8 13" id="KW-0413">Isomerase</keyword>
<dbReference type="InterPro" id="IPR036291">
    <property type="entry name" value="NAD(P)-bd_dom_sf"/>
</dbReference>
<dbReference type="InterPro" id="IPR001509">
    <property type="entry name" value="Epimerase_deHydtase"/>
</dbReference>
<evidence type="ECO:0000256" key="1">
    <source>
        <dbReference type="ARBA" id="ARBA00000083"/>
    </source>
</evidence>